<evidence type="ECO:0000313" key="3">
    <source>
        <dbReference type="EMBL" id="MCV7627962.1"/>
    </source>
</evidence>
<sequence length="686" mass="72300">MSAALIDTARQMHAAGVNVIPVRHDGTKAPALKAWQSHRTTAADLDAWFGGDDPRHRAIGAACGALSGGLEMLEIEGAHVGLLEDVGRAAGAAGLLELWERVNGGWCERSPSGGVHWFYRVEGMDVPGNVKLAATEARQTIAETRGQGGQVVLAPSGGTTHKTGRAWERLDGGPATVPTLTAAERETLHGLFRALDRAPARTVEHRPASTLAPADGARPGDLYAARTTWDELLTRHGWQVHHRAGAETHWTRPGKSTAEGPSATTREDGGLYVFSTSTAFDPETPYSKFGAYAVLEHGGDHAAAARALAAEGFTDRPTGPAAPTVREAVTQAPGAVTEAEPPSRPSWSPVDLSAYLDGTATAVEPSLMARTDGVKLLYPGHVHSVAGESESGKSMLMLAVAAQVLTDGGRVLFMDYESDPATVLDRLVKLGAPVDAVAERLDYVQPEADPDNGGWSDVSAFLGLLERRYALAVLDGVTEALSVSGVPSIDNDEVTGWIRRLPRRIARTTGAAVVMVDHVTKSTEGRGRFAIGAQAKLSALDGASFLVEPLAPLGVGMAGKLAVRIGKDRPGRVRPHGGSWRKSDRTQAVAVALIDSTDPSRIVFTLEAPAREVAPEVHAAQVDADRRAAVLAWVRDCPSPPTLNSICSAVPGRKQDTTATVRELVEAGQLLTSPGPNRSTLHHLPA</sequence>
<reference evidence="3" key="1">
    <citation type="submission" date="2023-06" db="EMBL/GenBank/DDBJ databases">
        <title>lsaBGC provides a comprehensive framework for evolutionary analysis of biosynthetic gene clusters within focal taxa.</title>
        <authorList>
            <person name="Salamzade R."/>
            <person name="Sandstrom S."/>
            <person name="Kalan L.R."/>
        </authorList>
    </citation>
    <scope>NUCLEOTIDE SEQUENCE</scope>
    <source>
        <strain evidence="3">P3-SID899</strain>
    </source>
</reference>
<dbReference type="Pfam" id="PF09250">
    <property type="entry name" value="Prim-Pol"/>
    <property type="match status" value="1"/>
</dbReference>
<dbReference type="SUPFAM" id="SSF56747">
    <property type="entry name" value="Prim-pol domain"/>
    <property type="match status" value="1"/>
</dbReference>
<gene>
    <name evidence="3" type="ORF">M3A82_001175</name>
</gene>
<dbReference type="InterPro" id="IPR015330">
    <property type="entry name" value="DNA_primase/pol_bifunc_N"/>
</dbReference>
<dbReference type="EMBL" id="JALXKZ020000001">
    <property type="protein sequence ID" value="MCV7627962.1"/>
    <property type="molecule type" value="Genomic_DNA"/>
</dbReference>
<dbReference type="Pfam" id="PF13481">
    <property type="entry name" value="AAA_25"/>
    <property type="match status" value="1"/>
</dbReference>
<evidence type="ECO:0000259" key="2">
    <source>
        <dbReference type="SMART" id="SM00943"/>
    </source>
</evidence>
<accession>A0AAP3AIC8</accession>
<dbReference type="Gene3D" id="3.40.50.300">
    <property type="entry name" value="P-loop containing nucleotide triphosphate hydrolases"/>
    <property type="match status" value="1"/>
</dbReference>
<proteinExistence type="predicted"/>
<feature type="region of interest" description="Disordered" evidence="1">
    <location>
        <begin position="199"/>
        <end position="219"/>
    </location>
</feature>
<dbReference type="Gene3D" id="3.30.720.160">
    <property type="entry name" value="Bifunctional DNA primase/polymerase, N-terminal"/>
    <property type="match status" value="1"/>
</dbReference>
<dbReference type="SUPFAM" id="SSF52540">
    <property type="entry name" value="P-loop containing nucleoside triphosphate hydrolases"/>
    <property type="match status" value="1"/>
</dbReference>
<evidence type="ECO:0000313" key="4">
    <source>
        <dbReference type="Proteomes" id="UP001205867"/>
    </source>
</evidence>
<dbReference type="InterPro" id="IPR027417">
    <property type="entry name" value="P-loop_NTPase"/>
</dbReference>
<dbReference type="SMART" id="SM00943">
    <property type="entry name" value="Prim-Pol"/>
    <property type="match status" value="1"/>
</dbReference>
<evidence type="ECO:0000256" key="1">
    <source>
        <dbReference type="SAM" id="MobiDB-lite"/>
    </source>
</evidence>
<name>A0AAP3AIC8_MICLU</name>
<comment type="caution">
    <text evidence="3">The sequence shown here is derived from an EMBL/GenBank/DDBJ whole genome shotgun (WGS) entry which is preliminary data.</text>
</comment>
<feature type="region of interest" description="Disordered" evidence="1">
    <location>
        <begin position="244"/>
        <end position="268"/>
    </location>
</feature>
<organism evidence="3 4">
    <name type="scientific">Micrococcus luteus</name>
    <name type="common">Micrococcus lysodeikticus</name>
    <dbReference type="NCBI Taxonomy" id="1270"/>
    <lineage>
        <taxon>Bacteria</taxon>
        <taxon>Bacillati</taxon>
        <taxon>Actinomycetota</taxon>
        <taxon>Actinomycetes</taxon>
        <taxon>Micrococcales</taxon>
        <taxon>Micrococcaceae</taxon>
        <taxon>Micrococcus</taxon>
    </lineage>
</organism>
<protein>
    <submittedName>
        <fullName evidence="3">Bifunctional DNA primase/polymerase</fullName>
    </submittedName>
</protein>
<dbReference type="AlphaFoldDB" id="A0AAP3AIC8"/>
<feature type="domain" description="DNA primase/polymerase bifunctional N-terminal" evidence="2">
    <location>
        <begin position="9"/>
        <end position="180"/>
    </location>
</feature>
<dbReference type="Proteomes" id="UP001205867">
    <property type="component" value="Unassembled WGS sequence"/>
</dbReference>